<dbReference type="Proteomes" id="UP001066276">
    <property type="component" value="Chromosome 2_1"/>
</dbReference>
<gene>
    <name evidence="3" type="ORF">NDU88_004758</name>
</gene>
<feature type="compositionally biased region" description="Acidic residues" evidence="2">
    <location>
        <begin position="26"/>
        <end position="40"/>
    </location>
</feature>
<dbReference type="InterPro" id="IPR013762">
    <property type="entry name" value="Integrase-like_cat_sf"/>
</dbReference>
<organism evidence="3 4">
    <name type="scientific">Pleurodeles waltl</name>
    <name type="common">Iberian ribbed newt</name>
    <dbReference type="NCBI Taxonomy" id="8319"/>
    <lineage>
        <taxon>Eukaryota</taxon>
        <taxon>Metazoa</taxon>
        <taxon>Chordata</taxon>
        <taxon>Craniata</taxon>
        <taxon>Vertebrata</taxon>
        <taxon>Euteleostomi</taxon>
        <taxon>Amphibia</taxon>
        <taxon>Batrachia</taxon>
        <taxon>Caudata</taxon>
        <taxon>Salamandroidea</taxon>
        <taxon>Salamandridae</taxon>
        <taxon>Pleurodelinae</taxon>
        <taxon>Pleurodeles</taxon>
    </lineage>
</organism>
<dbReference type="GO" id="GO:0006310">
    <property type="term" value="P:DNA recombination"/>
    <property type="evidence" value="ECO:0007669"/>
    <property type="project" value="UniProtKB-KW"/>
</dbReference>
<evidence type="ECO:0000313" key="4">
    <source>
        <dbReference type="Proteomes" id="UP001066276"/>
    </source>
</evidence>
<dbReference type="Gene3D" id="1.10.443.10">
    <property type="entry name" value="Intergrase catalytic core"/>
    <property type="match status" value="1"/>
</dbReference>
<proteinExistence type="predicted"/>
<sequence>MEVRSVESNARGSESRSYSRSAMLTGEEEEELDYDEEVEQVEAPQGSTSGQAFRGERLSRRDVAANLSRGEGCVLGGTRSGLRVSTNVDVAIQAGGEGIESKVGDLMSAQEESAFRVSELLGIKGRDGILQSDVQVRSGAVVVWLRASKNDRLGRGQEVFLKGTGLATCPVGLWMSFARRLSESSRFVFLHEDGSLLTAYQLLAVLRRALGWLGMDYGTMGHIPTELERLQKQGR</sequence>
<evidence type="ECO:0000256" key="1">
    <source>
        <dbReference type="ARBA" id="ARBA00023172"/>
    </source>
</evidence>
<feature type="compositionally biased region" description="Polar residues" evidence="2">
    <location>
        <begin position="1"/>
        <end position="22"/>
    </location>
</feature>
<name>A0AAV7VJL8_PLEWA</name>
<dbReference type="EMBL" id="JANPWB010000003">
    <property type="protein sequence ID" value="KAJ1200937.1"/>
    <property type="molecule type" value="Genomic_DNA"/>
</dbReference>
<feature type="region of interest" description="Disordered" evidence="2">
    <location>
        <begin position="1"/>
        <end position="55"/>
    </location>
</feature>
<dbReference type="AlphaFoldDB" id="A0AAV7VJL8"/>
<evidence type="ECO:0000313" key="3">
    <source>
        <dbReference type="EMBL" id="KAJ1200937.1"/>
    </source>
</evidence>
<evidence type="ECO:0000256" key="2">
    <source>
        <dbReference type="SAM" id="MobiDB-lite"/>
    </source>
</evidence>
<dbReference type="GO" id="GO:0003677">
    <property type="term" value="F:DNA binding"/>
    <property type="evidence" value="ECO:0007669"/>
    <property type="project" value="InterPro"/>
</dbReference>
<comment type="caution">
    <text evidence="3">The sequence shown here is derived from an EMBL/GenBank/DDBJ whole genome shotgun (WGS) entry which is preliminary data.</text>
</comment>
<reference evidence="3" key="1">
    <citation type="journal article" date="2022" name="bioRxiv">
        <title>Sequencing and chromosome-scale assembly of the giantPleurodeles waltlgenome.</title>
        <authorList>
            <person name="Brown T."/>
            <person name="Elewa A."/>
            <person name="Iarovenko S."/>
            <person name="Subramanian E."/>
            <person name="Araus A.J."/>
            <person name="Petzold A."/>
            <person name="Susuki M."/>
            <person name="Suzuki K.-i.T."/>
            <person name="Hayashi T."/>
            <person name="Toyoda A."/>
            <person name="Oliveira C."/>
            <person name="Osipova E."/>
            <person name="Leigh N.D."/>
            <person name="Simon A."/>
            <person name="Yun M.H."/>
        </authorList>
    </citation>
    <scope>NUCLEOTIDE SEQUENCE</scope>
    <source>
        <strain evidence="3">20211129_DDA</strain>
        <tissue evidence="3">Liver</tissue>
    </source>
</reference>
<keyword evidence="4" id="KW-1185">Reference proteome</keyword>
<dbReference type="SUPFAM" id="SSF56349">
    <property type="entry name" value="DNA breaking-rejoining enzymes"/>
    <property type="match status" value="1"/>
</dbReference>
<keyword evidence="1" id="KW-0233">DNA recombination</keyword>
<accession>A0AAV7VJL8</accession>
<dbReference type="InterPro" id="IPR011010">
    <property type="entry name" value="DNA_brk_join_enz"/>
</dbReference>
<dbReference type="GO" id="GO:0015074">
    <property type="term" value="P:DNA integration"/>
    <property type="evidence" value="ECO:0007669"/>
    <property type="project" value="InterPro"/>
</dbReference>
<protein>
    <submittedName>
        <fullName evidence="3">Uncharacterized protein</fullName>
    </submittedName>
</protein>